<evidence type="ECO:0000313" key="1">
    <source>
        <dbReference type="EMBL" id="KAL3633118.1"/>
    </source>
</evidence>
<dbReference type="PANTHER" id="PTHR31426:SF4">
    <property type="entry name" value="CRM-DOMAIN CONTAINING FACTOR CFM9, MITOCHONDRIAL"/>
    <property type="match status" value="1"/>
</dbReference>
<name>A0ABD3CSZ9_9LAMI</name>
<reference evidence="2" key="1">
    <citation type="journal article" date="2024" name="IScience">
        <title>Strigolactones Initiate the Formation of Haustorium-like Structures in Castilleja.</title>
        <authorList>
            <person name="Buerger M."/>
            <person name="Peterson D."/>
            <person name="Chory J."/>
        </authorList>
    </citation>
    <scope>NUCLEOTIDE SEQUENCE [LARGE SCALE GENOMIC DNA]</scope>
</reference>
<gene>
    <name evidence="1" type="ORF">CASFOL_026102</name>
</gene>
<proteinExistence type="predicted"/>
<dbReference type="InterPro" id="IPR035920">
    <property type="entry name" value="YhbY-like_sf"/>
</dbReference>
<dbReference type="AlphaFoldDB" id="A0ABD3CSZ9"/>
<dbReference type="EMBL" id="JAVIJP010000032">
    <property type="protein sequence ID" value="KAL3633118.1"/>
    <property type="molecule type" value="Genomic_DNA"/>
</dbReference>
<sequence>MGPIIHARCSIILVLSAPINIRQKPPSRTLAVAAFKFENRSHDVVAEGLIVRLKLSGCAVISKGVLVVEGETSAINRFSKYLRLIVHKKPDFGVKFVWRGKVCRPSFCNIGSLGFGPNKKRVEFRVRAEGKRAKKLRKKLMTDEERLIYNLRRAKKKIALLLQKLKKYELPELPPSRHDPELFKLEQLQAYKKIGFRNKNYVPVGVHGVFGGVVQNMHLHWKFHETRVRYDSDFVIHCKPNGLCEIVGALKGAQEEDVKAVGFGGIESVSEVFHGQKRSISFSSLDCRILEGETGEEFLRTLSKLAHLKKKQF</sequence>
<keyword evidence="2" id="KW-1185">Reference proteome</keyword>
<organism evidence="1 2">
    <name type="scientific">Castilleja foliolosa</name>
    <dbReference type="NCBI Taxonomy" id="1961234"/>
    <lineage>
        <taxon>Eukaryota</taxon>
        <taxon>Viridiplantae</taxon>
        <taxon>Streptophyta</taxon>
        <taxon>Embryophyta</taxon>
        <taxon>Tracheophyta</taxon>
        <taxon>Spermatophyta</taxon>
        <taxon>Magnoliopsida</taxon>
        <taxon>eudicotyledons</taxon>
        <taxon>Gunneridae</taxon>
        <taxon>Pentapetalae</taxon>
        <taxon>asterids</taxon>
        <taxon>lamiids</taxon>
        <taxon>Lamiales</taxon>
        <taxon>Orobanchaceae</taxon>
        <taxon>Pedicularideae</taxon>
        <taxon>Castillejinae</taxon>
        <taxon>Castilleja</taxon>
    </lineage>
</organism>
<comment type="caution">
    <text evidence="1">The sequence shown here is derived from an EMBL/GenBank/DDBJ whole genome shotgun (WGS) entry which is preliminary data.</text>
</comment>
<dbReference type="PANTHER" id="PTHR31426">
    <property type="entry name" value="GROUP II INTRON SPLICING FACTOR CRS1-LIKE"/>
    <property type="match status" value="1"/>
</dbReference>
<protein>
    <submittedName>
        <fullName evidence="1">Uncharacterized protein</fullName>
    </submittedName>
</protein>
<dbReference type="InterPro" id="IPR040286">
    <property type="entry name" value="At3g25440-like"/>
</dbReference>
<dbReference type="SUPFAM" id="SSF75471">
    <property type="entry name" value="YhbY-like"/>
    <property type="match status" value="1"/>
</dbReference>
<dbReference type="Proteomes" id="UP001632038">
    <property type="component" value="Unassembled WGS sequence"/>
</dbReference>
<evidence type="ECO:0000313" key="2">
    <source>
        <dbReference type="Proteomes" id="UP001632038"/>
    </source>
</evidence>
<accession>A0ABD3CSZ9</accession>